<keyword evidence="2" id="KW-0472">Membrane</keyword>
<evidence type="ECO:0000313" key="3">
    <source>
        <dbReference type="EMBL" id="RCI15901.1"/>
    </source>
</evidence>
<feature type="transmembrane region" description="Helical" evidence="2">
    <location>
        <begin position="330"/>
        <end position="349"/>
    </location>
</feature>
<protein>
    <submittedName>
        <fullName evidence="3">Uncharacterized protein</fullName>
    </submittedName>
</protein>
<dbReference type="EMBL" id="LKCN02000001">
    <property type="protein sequence ID" value="RCI15901.1"/>
    <property type="molecule type" value="Genomic_DNA"/>
</dbReference>
<dbReference type="Proteomes" id="UP000253664">
    <property type="component" value="Unassembled WGS sequence"/>
</dbReference>
<evidence type="ECO:0000313" key="4">
    <source>
        <dbReference type="Proteomes" id="UP000253664"/>
    </source>
</evidence>
<feature type="region of interest" description="Disordered" evidence="1">
    <location>
        <begin position="878"/>
        <end position="921"/>
    </location>
</feature>
<gene>
    <name evidence="3" type="ORF">L249_1892</name>
</gene>
<comment type="caution">
    <text evidence="3">The sequence shown here is derived from an EMBL/GenBank/DDBJ whole genome shotgun (WGS) entry which is preliminary data.</text>
</comment>
<reference evidence="3 4" key="1">
    <citation type="journal article" date="2015" name="BMC Genomics">
        <title>Insights from the genome of Ophiocordyceps polyrhachis-furcata to pathogenicity and host specificity in insect fungi.</title>
        <authorList>
            <person name="Wichadakul D."/>
            <person name="Kobmoo N."/>
            <person name="Ingsriswang S."/>
            <person name="Tangphatsornruang S."/>
            <person name="Chantasingh D."/>
            <person name="Luangsa-ard J.J."/>
            <person name="Eurwilaichitr L."/>
        </authorList>
    </citation>
    <scope>NUCLEOTIDE SEQUENCE [LARGE SCALE GENOMIC DNA]</scope>
    <source>
        <strain evidence="3 4">BCC 54312</strain>
    </source>
</reference>
<keyword evidence="4" id="KW-1185">Reference proteome</keyword>
<evidence type="ECO:0000256" key="2">
    <source>
        <dbReference type="SAM" id="Phobius"/>
    </source>
</evidence>
<feature type="compositionally biased region" description="Acidic residues" evidence="1">
    <location>
        <begin position="414"/>
        <end position="427"/>
    </location>
</feature>
<accession>A0A367LNE0</accession>
<feature type="compositionally biased region" description="Gly residues" evidence="1">
    <location>
        <begin position="370"/>
        <end position="381"/>
    </location>
</feature>
<proteinExistence type="predicted"/>
<feature type="transmembrane region" description="Helical" evidence="2">
    <location>
        <begin position="300"/>
        <end position="318"/>
    </location>
</feature>
<dbReference type="OrthoDB" id="4928012at2759"/>
<feature type="region of interest" description="Disordered" evidence="1">
    <location>
        <begin position="365"/>
        <end position="436"/>
    </location>
</feature>
<feature type="region of interest" description="Disordered" evidence="1">
    <location>
        <begin position="592"/>
        <end position="662"/>
    </location>
</feature>
<keyword evidence="2" id="KW-1133">Transmembrane helix</keyword>
<dbReference type="AlphaFoldDB" id="A0A367LNE0"/>
<keyword evidence="2" id="KW-0812">Transmembrane</keyword>
<sequence>MLKKKRACFRAVLVRGGEYTGEQRARKSPCLKEGALPEETGLFDQGFTITAWQIRRQSIEKRNSRLQPTYRTEFLALSVGIVLREHEAKEFAPEQLLVQRSACHCPAQDRIPLRQDNSIISTLIIHPISNKRGYIPPPPSSSRMSTVAGFFHPSCYLLRASPSTTNSGVLAQGKCVDARITARMETCRAALQAIEQGPRREVTFRMTTVALRNSGLQVLCISVFTWAQGGGGFWERLDTVIWTPISGEKGFAVVDALLAMRRGTICKSSTYFTPSFLCNSLPQQASFLRFQLAGRLVDSLLIHLKALFSLSFILLFYTSENQERGKAHHIIMLSRNALLIFLGLMATLLQCAYAQEQAGDVALKGDQPAAGGGGNNVGRGGEAAKQDDDDDDDKADEKKNEVGTDGPNDKAQPQEEDDEVPAEEPEGGDQAAAGSGIPDEAAKQITEDVCLLVGTVKLGVPPIQAPCSVQEAMEVECQGRANFIDPADGSAVARGEQFMDTYNECLFGNGSTYTQDAKACIKCREANKLISTDEAGNLNKDLDESTQQLKTDPDINQTIQELMEAKMEKRGLPQPPAEIAERVVELKEYYPNPPKVQQVGGNNAREGGEEPGENGSAREGGGKEANESGADANKEAGAEGAPQAAGRRLRRSLTKRQERRSQQIIRMQTAKFLCSQPASNSRFSGFLRPVQVRQRQRDAPRNNAPPTTLRTTVVQTRSVTKTVTATRAAPTQQTGSQLVVMSAFAFYTSRVVVQCQGRGVYVIAYTCSPPILMQNSALTPQKPLKQPSKKLAVFNQCSECSKKQVPVTQIINKPVAAVTSKCDSNVCNEVTKDVQKAVTSDKLEPLVRFAIFDQAPVQLDIQCTVCVEQGKVVPVFVPDNRRPVAQTAPAPGPQPQQQPQKQQPQQARPVTGPQRQGESCR</sequence>
<feature type="compositionally biased region" description="Low complexity" evidence="1">
    <location>
        <begin position="897"/>
        <end position="909"/>
    </location>
</feature>
<evidence type="ECO:0000256" key="1">
    <source>
        <dbReference type="SAM" id="MobiDB-lite"/>
    </source>
</evidence>
<name>A0A367LNE0_9HYPO</name>
<organism evidence="3 4">
    <name type="scientific">Ophiocordyceps polyrhachis-furcata BCC 54312</name>
    <dbReference type="NCBI Taxonomy" id="1330021"/>
    <lineage>
        <taxon>Eukaryota</taxon>
        <taxon>Fungi</taxon>
        <taxon>Dikarya</taxon>
        <taxon>Ascomycota</taxon>
        <taxon>Pezizomycotina</taxon>
        <taxon>Sordariomycetes</taxon>
        <taxon>Hypocreomycetidae</taxon>
        <taxon>Hypocreales</taxon>
        <taxon>Ophiocordycipitaceae</taxon>
        <taxon>Ophiocordyceps</taxon>
    </lineage>
</organism>
<feature type="compositionally biased region" description="Basic and acidic residues" evidence="1">
    <location>
        <begin position="620"/>
        <end position="637"/>
    </location>
</feature>